<dbReference type="Gene3D" id="1.10.10.10">
    <property type="entry name" value="Winged helix-like DNA-binding domain superfamily/Winged helix DNA-binding domain"/>
    <property type="match status" value="1"/>
</dbReference>
<keyword evidence="1" id="KW-0805">Transcription regulation</keyword>
<gene>
    <name evidence="5" type="ORF">ABH903_001577</name>
</gene>
<dbReference type="Gene3D" id="3.40.50.300">
    <property type="entry name" value="P-loop containing nucleotide triphosphate hydrolases"/>
    <property type="match status" value="1"/>
</dbReference>
<dbReference type="EMBL" id="JBGBYS010000007">
    <property type="protein sequence ID" value="MEY9258556.1"/>
    <property type="molecule type" value="Genomic_DNA"/>
</dbReference>
<evidence type="ECO:0000256" key="2">
    <source>
        <dbReference type="ARBA" id="ARBA00023125"/>
    </source>
</evidence>
<comment type="caution">
    <text evidence="5">The sequence shown here is derived from an EMBL/GenBank/DDBJ whole genome shotgun (WGS) entry which is preliminary data.</text>
</comment>
<dbReference type="InterPro" id="IPR036388">
    <property type="entry name" value="WH-like_DNA-bd_sf"/>
</dbReference>
<dbReference type="InterPro" id="IPR000792">
    <property type="entry name" value="Tscrpt_reg_LuxR_C"/>
</dbReference>
<dbReference type="Pfam" id="PF13191">
    <property type="entry name" value="AAA_16"/>
    <property type="match status" value="1"/>
</dbReference>
<keyword evidence="3" id="KW-0804">Transcription</keyword>
<organism evidence="5 6">
    <name type="scientific">Brevibacterium epidermidis</name>
    <dbReference type="NCBI Taxonomy" id="1698"/>
    <lineage>
        <taxon>Bacteria</taxon>
        <taxon>Bacillati</taxon>
        <taxon>Actinomycetota</taxon>
        <taxon>Actinomycetes</taxon>
        <taxon>Micrococcales</taxon>
        <taxon>Brevibacteriaceae</taxon>
        <taxon>Brevibacterium</taxon>
    </lineage>
</organism>
<dbReference type="PANTHER" id="PTHR44688:SF16">
    <property type="entry name" value="DNA-BINDING TRANSCRIPTIONAL ACTIVATOR DEVR_DOSR"/>
    <property type="match status" value="1"/>
</dbReference>
<dbReference type="InterPro" id="IPR003593">
    <property type="entry name" value="AAA+_ATPase"/>
</dbReference>
<proteinExistence type="predicted"/>
<dbReference type="InterPro" id="IPR016032">
    <property type="entry name" value="Sig_transdc_resp-reg_C-effctor"/>
</dbReference>
<dbReference type="SMART" id="SM00421">
    <property type="entry name" value="HTH_LUXR"/>
    <property type="match status" value="1"/>
</dbReference>
<dbReference type="InterPro" id="IPR011990">
    <property type="entry name" value="TPR-like_helical_dom_sf"/>
</dbReference>
<dbReference type="PROSITE" id="PS50043">
    <property type="entry name" value="HTH_LUXR_2"/>
    <property type="match status" value="1"/>
</dbReference>
<dbReference type="PROSITE" id="PS00622">
    <property type="entry name" value="HTH_LUXR_1"/>
    <property type="match status" value="1"/>
</dbReference>
<dbReference type="RefSeq" id="WP_370035854.1">
    <property type="nucleotide sequence ID" value="NZ_JBGBYS010000007.1"/>
</dbReference>
<keyword evidence="2 5" id="KW-0238">DNA-binding</keyword>
<sequence>MAYFSRTEELTAIIDHIRPGHGSSVVLIGSRGLGKTTLVKALLDDEFPTTLVTVNAAESTWQYSGLTAYLGAIDAAVGSDLLATVYRTGLDGEPFDVAKTIGDILRRADLGEQLVVIDDADEMDTASQQVLGYVMRRKVSPRVRHVLTVDNLGDDSAFSGMLSTTLEPLSARTLIRIGRENQPPTTSYVVLDFVARASDGNPLIFESILGQLSAQELGEDVPLSVPLNPGTVLTERVSRELSGISESAREALNVLSCGLYVPLALVDEIEALSAEGVEELIENGLVTRTDLTLRIDCSVAAVVYWGLHTAHRLDTHRLLAQLSGERFPGICAWHTSFFEPDAKLVDTMLEHSVTLLQASFTNGAVEFVDRALGMTDGSHGEQLVKVATGFFVNGEYDLARRCLRFASGPQLTAEARLDGIILLVFLDYMQFQTISPRQIEATVSEFQHSHPNECTRLLCEAAIIYLDLWEYDKAQALLDRAQSMGGSNPGVLTAATVILQWYRAVLKGSPLPEVPVMAEQANQVRPAYGESLATLVMARTLTLAERYDDAREILGEFLQFPGVKARLWSDVAMHSQYANEIGAGRHHRAREIADVIRADQGSRRYFEIATNLMRATLEAVSRDFATAGETLQETAKLLGAGQSKSLEARLASGQGRLALMTQEFDTAVGLFARASRFGRDLENPQLLRIHEDYVEVLLLAGRKDDAVAVAEDLRRRAATAPSEWAHLVLKKLDAQLLDGEESIAAFEQVIAEGESGNHQYTRARTMLAFATRLKELGYDRRSIEVLQDAKALMEVAGVDIGNKVFVSTPDYESNMSVLELLDEKELPVVRLLVRGLKNRSIANELYVSVRTVELRLTSIYRKAGVKSRFELLRLVSEQEEFKADADESA</sequence>
<dbReference type="CDD" id="cd06170">
    <property type="entry name" value="LuxR_C_like"/>
    <property type="match status" value="1"/>
</dbReference>
<evidence type="ECO:0000256" key="3">
    <source>
        <dbReference type="ARBA" id="ARBA00023163"/>
    </source>
</evidence>
<dbReference type="SMART" id="SM00382">
    <property type="entry name" value="AAA"/>
    <property type="match status" value="1"/>
</dbReference>
<evidence type="ECO:0000313" key="6">
    <source>
        <dbReference type="Proteomes" id="UP001565435"/>
    </source>
</evidence>
<evidence type="ECO:0000313" key="5">
    <source>
        <dbReference type="EMBL" id="MEY9258556.1"/>
    </source>
</evidence>
<dbReference type="SUPFAM" id="SSF46894">
    <property type="entry name" value="C-terminal effector domain of the bipartite response regulators"/>
    <property type="match status" value="1"/>
</dbReference>
<feature type="domain" description="HTH luxR-type" evidence="4">
    <location>
        <begin position="814"/>
        <end position="879"/>
    </location>
</feature>
<dbReference type="InterPro" id="IPR027417">
    <property type="entry name" value="P-loop_NTPase"/>
</dbReference>
<dbReference type="Pfam" id="PF00196">
    <property type="entry name" value="GerE"/>
    <property type="match status" value="1"/>
</dbReference>
<protein>
    <submittedName>
        <fullName evidence="5">DNA-binding CsgD family transcriptional regulator</fullName>
    </submittedName>
</protein>
<evidence type="ECO:0000256" key="1">
    <source>
        <dbReference type="ARBA" id="ARBA00023015"/>
    </source>
</evidence>
<dbReference type="SUPFAM" id="SSF52540">
    <property type="entry name" value="P-loop containing nucleoside triphosphate hydrolases"/>
    <property type="match status" value="1"/>
</dbReference>
<dbReference type="PRINTS" id="PR00038">
    <property type="entry name" value="HTHLUXR"/>
</dbReference>
<dbReference type="Gene3D" id="1.25.40.10">
    <property type="entry name" value="Tetratricopeptide repeat domain"/>
    <property type="match status" value="1"/>
</dbReference>
<dbReference type="PANTHER" id="PTHR44688">
    <property type="entry name" value="DNA-BINDING TRANSCRIPTIONAL ACTIVATOR DEVR_DOSR"/>
    <property type="match status" value="1"/>
</dbReference>
<dbReference type="Proteomes" id="UP001565435">
    <property type="component" value="Unassembled WGS sequence"/>
</dbReference>
<dbReference type="GO" id="GO:0003677">
    <property type="term" value="F:DNA binding"/>
    <property type="evidence" value="ECO:0007669"/>
    <property type="project" value="UniProtKB-KW"/>
</dbReference>
<keyword evidence="6" id="KW-1185">Reference proteome</keyword>
<name>A0ABV4EJ60_BREEP</name>
<dbReference type="InterPro" id="IPR041664">
    <property type="entry name" value="AAA_16"/>
</dbReference>
<evidence type="ECO:0000259" key="4">
    <source>
        <dbReference type="PROSITE" id="PS50043"/>
    </source>
</evidence>
<reference evidence="5 6" key="1">
    <citation type="submission" date="2024-07" db="EMBL/GenBank/DDBJ databases">
        <title>Mealworm larvae gut microbial communities from Newark, Delaware, USA.</title>
        <authorList>
            <person name="Blenner M."/>
        </authorList>
    </citation>
    <scope>NUCLEOTIDE SEQUENCE [LARGE SCALE GENOMIC DNA]</scope>
    <source>
        <strain evidence="5 6">UD i117</strain>
    </source>
</reference>
<accession>A0ABV4EJ60</accession>